<dbReference type="EMBL" id="CP013910">
    <property type="protein sequence ID" value="ALW89176.1"/>
    <property type="molecule type" value="Genomic_DNA"/>
</dbReference>
<dbReference type="Proteomes" id="UP000060071">
    <property type="component" value="Chromosome"/>
</dbReference>
<organism evidence="1 2">
    <name type="scientific">Deinococcus actinosclerus</name>
    <dbReference type="NCBI Taxonomy" id="1768108"/>
    <lineage>
        <taxon>Bacteria</taxon>
        <taxon>Thermotogati</taxon>
        <taxon>Deinococcota</taxon>
        <taxon>Deinococci</taxon>
        <taxon>Deinococcales</taxon>
        <taxon>Deinococcaceae</taxon>
        <taxon>Deinococcus</taxon>
    </lineage>
</organism>
<keyword evidence="2" id="KW-1185">Reference proteome</keyword>
<accession>A0ABM5X625</accession>
<reference evidence="1 2" key="1">
    <citation type="submission" date="2015-12" db="EMBL/GenBank/DDBJ databases">
        <authorList>
            <person name="Kim M.K."/>
            <person name="Srinivasan S."/>
            <person name="Lee J.-J."/>
            <person name="Kim K."/>
        </authorList>
    </citation>
    <scope>NUCLEOTIDE SEQUENCE [LARGE SCALE GENOMIC DNA]</scope>
    <source>
        <strain evidence="1 2">BM2</strain>
    </source>
</reference>
<evidence type="ECO:0008006" key="3">
    <source>
        <dbReference type="Google" id="ProtNLM"/>
    </source>
</evidence>
<gene>
    <name evidence="1" type="ORF">AUC44_09940</name>
</gene>
<protein>
    <recommendedName>
        <fullName evidence="3">Phage tail protein</fullName>
    </recommendedName>
</protein>
<evidence type="ECO:0000313" key="2">
    <source>
        <dbReference type="Proteomes" id="UP000060071"/>
    </source>
</evidence>
<sequence length="485" mass="52283">MDEATLTALLQRGPRAFEEGRDVDLWDAIEAYLRETLLSPAALSPYAYASAQYAVNEPETGWTIQGTPLSGPRSLLSATPATNYAGKVGYRYGAPADGLSASGSTHTLPVDLPGAAHVARVSFLWMLGAAGYTAPDGSVALEPCADTRYDVALIGPDGATVAEALDVSPRDARILSQRTLTVYRSNGTPVQLDVPAVAAVDLPVGRVLPGGAYGVRWTLRTVRPRYTVSEFQSVDTNAYPVADGGGSTIAALTPSPAWPDGRRSTGAVVFDLDLTVGVTSNMTEDAARFTGAQLIRTATPLGPSGTLASRWVLEFSLDDTPDVRAWGGQISFLPTFYPDARLHDELPYLLGITGGMGERSETVYSASLNPIDLALTLVHPPRRDDNLWTYGVRGGERYRLEVTRRDIEIVTSTGSLTTRARGWSWDYRLYNAAGELLQAQERRVEGGAGDLSSWRMAILTHPGHAGWLLGKPAPVTVHRWQEWRE</sequence>
<name>A0ABM5X625_9DEIO</name>
<proteinExistence type="predicted"/>
<evidence type="ECO:0000313" key="1">
    <source>
        <dbReference type="EMBL" id="ALW89176.1"/>
    </source>
</evidence>
<dbReference type="RefSeq" id="WP_062158487.1">
    <property type="nucleotide sequence ID" value="NZ_CP013910.1"/>
</dbReference>